<evidence type="ECO:0000256" key="2">
    <source>
        <dbReference type="ARBA" id="ARBA00022475"/>
    </source>
</evidence>
<keyword evidence="9 14" id="KW-0482">Metalloprotease</keyword>
<evidence type="ECO:0000256" key="9">
    <source>
        <dbReference type="ARBA" id="ARBA00023049"/>
    </source>
</evidence>
<evidence type="ECO:0000256" key="10">
    <source>
        <dbReference type="ARBA" id="ARBA00023136"/>
    </source>
</evidence>
<keyword evidence="3 14" id="KW-0645">Protease</keyword>
<keyword evidence="6" id="KW-0378">Hydrolase</keyword>
<evidence type="ECO:0000313" key="14">
    <source>
        <dbReference type="EMBL" id="MTW19488.1"/>
    </source>
</evidence>
<dbReference type="InterPro" id="IPR029024">
    <property type="entry name" value="TerB-like"/>
</dbReference>
<evidence type="ECO:0000256" key="7">
    <source>
        <dbReference type="ARBA" id="ARBA00022833"/>
    </source>
</evidence>
<dbReference type="CDD" id="cd07340">
    <property type="entry name" value="M48B_Htpx_like"/>
    <property type="match status" value="1"/>
</dbReference>
<keyword evidence="8 12" id="KW-1133">Transmembrane helix</keyword>
<feature type="domain" description="Peptidase M48" evidence="13">
    <location>
        <begin position="124"/>
        <end position="334"/>
    </location>
</feature>
<comment type="caution">
    <text evidence="14">The sequence shown here is derived from an EMBL/GenBank/DDBJ whole genome shotgun (WGS) entry which is preliminary data.</text>
</comment>
<keyword evidence="7" id="KW-0862">Zinc</keyword>
<protein>
    <submittedName>
        <fullName evidence="14">M48 family metalloprotease</fullName>
    </submittedName>
</protein>
<dbReference type="InterPro" id="IPR050083">
    <property type="entry name" value="HtpX_protease"/>
</dbReference>
<evidence type="ECO:0000256" key="1">
    <source>
        <dbReference type="ARBA" id="ARBA00001947"/>
    </source>
</evidence>
<dbReference type="PANTHER" id="PTHR43221:SF2">
    <property type="entry name" value="PROTEASE HTPX HOMOLOG"/>
    <property type="match status" value="1"/>
</dbReference>
<keyword evidence="10 12" id="KW-0472">Membrane</keyword>
<keyword evidence="2" id="KW-1003">Cell membrane</keyword>
<evidence type="ECO:0000313" key="15">
    <source>
        <dbReference type="Proteomes" id="UP000434044"/>
    </source>
</evidence>
<keyword evidence="5" id="KW-0479">Metal-binding</keyword>
<evidence type="ECO:0000256" key="3">
    <source>
        <dbReference type="ARBA" id="ARBA00022670"/>
    </source>
</evidence>
<keyword evidence="15" id="KW-1185">Reference proteome</keyword>
<evidence type="ECO:0000256" key="5">
    <source>
        <dbReference type="ARBA" id="ARBA00022723"/>
    </source>
</evidence>
<dbReference type="EMBL" id="WNKT01000001">
    <property type="protein sequence ID" value="MTW19488.1"/>
    <property type="molecule type" value="Genomic_DNA"/>
</dbReference>
<dbReference type="GO" id="GO:0006508">
    <property type="term" value="P:proteolysis"/>
    <property type="evidence" value="ECO:0007669"/>
    <property type="project" value="UniProtKB-KW"/>
</dbReference>
<dbReference type="GO" id="GO:0004222">
    <property type="term" value="F:metalloendopeptidase activity"/>
    <property type="evidence" value="ECO:0007669"/>
    <property type="project" value="InterPro"/>
</dbReference>
<feature type="transmembrane region" description="Helical" evidence="12">
    <location>
        <begin position="234"/>
        <end position="257"/>
    </location>
</feature>
<evidence type="ECO:0000259" key="13">
    <source>
        <dbReference type="Pfam" id="PF01435"/>
    </source>
</evidence>
<dbReference type="Proteomes" id="UP000434044">
    <property type="component" value="Unassembled WGS sequence"/>
</dbReference>
<evidence type="ECO:0000256" key="6">
    <source>
        <dbReference type="ARBA" id="ARBA00022801"/>
    </source>
</evidence>
<accession>A0A6N8E817</accession>
<dbReference type="OrthoDB" id="15218at2"/>
<comment type="cofactor">
    <cofactor evidence="1">
        <name>Zn(2+)</name>
        <dbReference type="ChEBI" id="CHEBI:29105"/>
    </cofactor>
</comment>
<evidence type="ECO:0000256" key="8">
    <source>
        <dbReference type="ARBA" id="ARBA00022989"/>
    </source>
</evidence>
<feature type="region of interest" description="Disordered" evidence="11">
    <location>
        <begin position="352"/>
        <end position="375"/>
    </location>
</feature>
<feature type="transmembrane region" description="Helical" evidence="12">
    <location>
        <begin position="204"/>
        <end position="222"/>
    </location>
</feature>
<keyword evidence="4 12" id="KW-0812">Transmembrane</keyword>
<feature type="transmembrane region" description="Helical" evidence="12">
    <location>
        <begin position="16"/>
        <end position="43"/>
    </location>
</feature>
<dbReference type="InterPro" id="IPR001915">
    <property type="entry name" value="Peptidase_M48"/>
</dbReference>
<evidence type="ECO:0000256" key="11">
    <source>
        <dbReference type="SAM" id="MobiDB-lite"/>
    </source>
</evidence>
<feature type="compositionally biased region" description="Low complexity" evidence="11">
    <location>
        <begin position="361"/>
        <end position="375"/>
    </location>
</feature>
<name>A0A6N8E817_9GAMM</name>
<dbReference type="SUPFAM" id="SSF158682">
    <property type="entry name" value="TerB-like"/>
    <property type="match status" value="1"/>
</dbReference>
<proteinExistence type="predicted"/>
<dbReference type="PANTHER" id="PTHR43221">
    <property type="entry name" value="PROTEASE HTPX"/>
    <property type="match status" value="1"/>
</dbReference>
<dbReference type="Gene3D" id="3.30.2010.10">
    <property type="entry name" value="Metalloproteases ('zincins'), catalytic domain"/>
    <property type="match status" value="1"/>
</dbReference>
<reference evidence="14 15" key="1">
    <citation type="submission" date="2019-11" db="EMBL/GenBank/DDBJ databases">
        <title>Whole-genome sequence of the anaerobic purple sulfur bacterium Allochromatium palmeri DSM 15591.</title>
        <authorList>
            <person name="Kyndt J.A."/>
            <person name="Meyer T.E."/>
        </authorList>
    </citation>
    <scope>NUCLEOTIDE SEQUENCE [LARGE SCALE GENOMIC DNA]</scope>
    <source>
        <strain evidence="14 15">DSM 15591</strain>
    </source>
</reference>
<dbReference type="AlphaFoldDB" id="A0A6N8E817"/>
<gene>
    <name evidence="14" type="ORF">GJ668_00085</name>
</gene>
<dbReference type="GO" id="GO:0046872">
    <property type="term" value="F:metal ion binding"/>
    <property type="evidence" value="ECO:0007669"/>
    <property type="project" value="UniProtKB-KW"/>
</dbReference>
<evidence type="ECO:0000256" key="12">
    <source>
        <dbReference type="SAM" id="Phobius"/>
    </source>
</evidence>
<sequence length="664" mass="72118">MNFFEHQARARRRTGWLVGLFALALICIVALVDLVALLFFGAYHNVIGPDRYLALAESGGTINPFPFQIAPNRDLLIWTSLLTAGVIGLASQWRVLSLRGGGATVARGLGGTLVTAESTDPLRRRLRNVVEEMAIASGVPVPAIYVLEGEPGINAFAAGYSPADAAVAVTQGTLETLDRAELQGVVAHEFGHILNGDMRLNIRLMGWLFGILMLTLLGRFLLEAGRVSAQRKKGGVLSLGLALMVVGYVGVFFGRLIQASVSRQREFLADASAVQFTRQPSGLAGALKKIAAVGPGSRLQTDGSEVAHMLFASGLSSRLFATHPPLVERIRAIEPRFDPAELSRIAVRMERQTPAPEAVDPTLTTSTAPAAPGLSSLSPERIMARLGRPDDNQMAAAGRLAAAIPATLERAARTPEWSMAVIAYLLMSAEPEIRESQRLILTEVLGPESERQVDLLLRDVPELVPELRMPVLEIAFPALRRRPEPDRARLKILVERLIQADGRMSVFEYALARSLDRYLRDFAHPSEAQVAGHGTLSAATREVIDLLTIFAHQGRPQRSVALAALRAGIERLGAKPEVLARIQEDWFDADWLVRDWPARLDAALVKLARLRLADKQRLLGAMTTTVLADGRVAVAEMELLRAICATLRTPMPVLDLNRPGVAPI</sequence>
<dbReference type="RefSeq" id="WP_155448082.1">
    <property type="nucleotide sequence ID" value="NZ_WNKT01000001.1"/>
</dbReference>
<evidence type="ECO:0000256" key="4">
    <source>
        <dbReference type="ARBA" id="ARBA00022692"/>
    </source>
</evidence>
<dbReference type="Pfam" id="PF01435">
    <property type="entry name" value="Peptidase_M48"/>
    <property type="match status" value="1"/>
</dbReference>
<organism evidence="14 15">
    <name type="scientific">Allochromatium palmeri</name>
    <dbReference type="NCBI Taxonomy" id="231048"/>
    <lineage>
        <taxon>Bacteria</taxon>
        <taxon>Pseudomonadati</taxon>
        <taxon>Pseudomonadota</taxon>
        <taxon>Gammaproteobacteria</taxon>
        <taxon>Chromatiales</taxon>
        <taxon>Chromatiaceae</taxon>
        <taxon>Allochromatium</taxon>
    </lineage>
</organism>